<evidence type="ECO:0000313" key="1">
    <source>
        <dbReference type="EMBL" id="GAH29156.1"/>
    </source>
</evidence>
<protein>
    <submittedName>
        <fullName evidence="1">Uncharacterized protein</fullName>
    </submittedName>
</protein>
<sequence>DKYEWGRFPETAKTLNKEGYDVLIFDFSGSFNRAFIRRNDLLEFCFEISKQSE</sequence>
<accession>X1E7A6</accession>
<comment type="caution">
    <text evidence="1">The sequence shown here is derived from an EMBL/GenBank/DDBJ whole genome shotgun (WGS) entry which is preliminary data.</text>
</comment>
<feature type="non-terminal residue" evidence="1">
    <location>
        <position position="1"/>
    </location>
</feature>
<organism evidence="1">
    <name type="scientific">marine sediment metagenome</name>
    <dbReference type="NCBI Taxonomy" id="412755"/>
    <lineage>
        <taxon>unclassified sequences</taxon>
        <taxon>metagenomes</taxon>
        <taxon>ecological metagenomes</taxon>
    </lineage>
</organism>
<dbReference type="EMBL" id="BARU01002517">
    <property type="protein sequence ID" value="GAH29156.1"/>
    <property type="molecule type" value="Genomic_DNA"/>
</dbReference>
<reference evidence="1" key="1">
    <citation type="journal article" date="2014" name="Front. Microbiol.">
        <title>High frequency of phylogenetically diverse reductive dehalogenase-homologous genes in deep subseafloor sedimentary metagenomes.</title>
        <authorList>
            <person name="Kawai M."/>
            <person name="Futagami T."/>
            <person name="Toyoda A."/>
            <person name="Takaki Y."/>
            <person name="Nishi S."/>
            <person name="Hori S."/>
            <person name="Arai W."/>
            <person name="Tsubouchi T."/>
            <person name="Morono Y."/>
            <person name="Uchiyama I."/>
            <person name="Ito T."/>
            <person name="Fujiyama A."/>
            <person name="Inagaki F."/>
            <person name="Takami H."/>
        </authorList>
    </citation>
    <scope>NUCLEOTIDE SEQUENCE</scope>
    <source>
        <strain evidence="1">Expedition CK06-06</strain>
    </source>
</reference>
<name>X1E7A6_9ZZZZ</name>
<gene>
    <name evidence="1" type="ORF">S03H2_05902</name>
</gene>
<dbReference type="AlphaFoldDB" id="X1E7A6"/>
<proteinExistence type="predicted"/>